<dbReference type="Pfam" id="PF01370">
    <property type="entry name" value="Epimerase"/>
    <property type="match status" value="1"/>
</dbReference>
<dbReference type="InterPro" id="IPR036291">
    <property type="entry name" value="NAD(P)-bd_dom_sf"/>
</dbReference>
<dbReference type="AlphaFoldDB" id="A0A0M6YI11"/>
<sequence length="246" mass="25639">MLRRIWADDHVRWLHRDDDVSVAFADRTCALGLAGVTGGTDADLAANTTTALDALVAARATGVGRVLLFSSAAIYGRNPGALTEDTAPTPDAPYGTAKAAMEAAVLDWSARHPDGPEAVILRLGNVAGADALLSRLTDAPPDLDMFPGGHGPRRSYIGPITLAATLATLARAPMPLPAIMNVAAPGAVDMADLLRAAGRDWTSVLPRPGAIATVDLETSRLQSIAPLDRDTADPSRIVAEWRAVTP</sequence>
<dbReference type="Gene3D" id="3.40.50.720">
    <property type="entry name" value="NAD(P)-binding Rossmann-like Domain"/>
    <property type="match status" value="1"/>
</dbReference>
<dbReference type="SUPFAM" id="SSF51735">
    <property type="entry name" value="NAD(P)-binding Rossmann-fold domains"/>
    <property type="match status" value="1"/>
</dbReference>
<organism evidence="2 3">
    <name type="scientific">Jannaschia donghaensis</name>
    <dbReference type="NCBI Taxonomy" id="420998"/>
    <lineage>
        <taxon>Bacteria</taxon>
        <taxon>Pseudomonadati</taxon>
        <taxon>Pseudomonadota</taxon>
        <taxon>Alphaproteobacteria</taxon>
        <taxon>Rhodobacterales</taxon>
        <taxon>Roseobacteraceae</taxon>
        <taxon>Jannaschia</taxon>
    </lineage>
</organism>
<accession>A0A0M6YI11</accession>
<gene>
    <name evidence="2" type="ORF">JDO7802_01433</name>
</gene>
<keyword evidence="3" id="KW-1185">Reference proteome</keyword>
<protein>
    <submittedName>
        <fullName evidence="2">UDP-glucose 4-epimerase</fullName>
    </submittedName>
</protein>
<dbReference type="STRING" id="420998.JDO7802_01433"/>
<dbReference type="EMBL" id="CXSU01000011">
    <property type="protein sequence ID" value="CTQ49419.1"/>
    <property type="molecule type" value="Genomic_DNA"/>
</dbReference>
<dbReference type="Proteomes" id="UP000049222">
    <property type="component" value="Unassembled WGS sequence"/>
</dbReference>
<evidence type="ECO:0000313" key="3">
    <source>
        <dbReference type="Proteomes" id="UP000049222"/>
    </source>
</evidence>
<name>A0A0M6YI11_9RHOB</name>
<proteinExistence type="predicted"/>
<evidence type="ECO:0000313" key="2">
    <source>
        <dbReference type="EMBL" id="CTQ49419.1"/>
    </source>
</evidence>
<feature type="domain" description="NAD-dependent epimerase/dehydratase" evidence="1">
    <location>
        <begin position="44"/>
        <end position="130"/>
    </location>
</feature>
<dbReference type="RefSeq" id="WP_055084001.1">
    <property type="nucleotide sequence ID" value="NZ_CXSU01000011.1"/>
</dbReference>
<reference evidence="2 3" key="1">
    <citation type="submission" date="2015-07" db="EMBL/GenBank/DDBJ databases">
        <authorList>
            <person name="Noorani M."/>
        </authorList>
    </citation>
    <scope>NUCLEOTIDE SEQUENCE [LARGE SCALE GENOMIC DNA]</scope>
    <source>
        <strain evidence="2 3">CECT 7802</strain>
    </source>
</reference>
<dbReference type="InterPro" id="IPR001509">
    <property type="entry name" value="Epimerase_deHydtase"/>
</dbReference>
<evidence type="ECO:0000259" key="1">
    <source>
        <dbReference type="Pfam" id="PF01370"/>
    </source>
</evidence>